<dbReference type="InterPro" id="IPR000189">
    <property type="entry name" value="Transglyc_AS"/>
</dbReference>
<dbReference type="RefSeq" id="WP_009021340.1">
    <property type="nucleotide sequence ID" value="NZ_DS999411.1"/>
</dbReference>
<evidence type="ECO:0000259" key="3">
    <source>
        <dbReference type="PROSITE" id="PS51782"/>
    </source>
</evidence>
<dbReference type="HOGENOM" id="CLU_009520_1_4_6"/>
<dbReference type="eggNOG" id="COG0741">
    <property type="taxonomic scope" value="Bacteria"/>
</dbReference>
<dbReference type="SMART" id="SM00257">
    <property type="entry name" value="LysM"/>
    <property type="match status" value="2"/>
</dbReference>
<dbReference type="InterPro" id="IPR008258">
    <property type="entry name" value="Transglycosylase_SLT_dom_1"/>
</dbReference>
<evidence type="ECO:0000256" key="2">
    <source>
        <dbReference type="SAM" id="SignalP"/>
    </source>
</evidence>
<evidence type="ECO:0000313" key="5">
    <source>
        <dbReference type="Proteomes" id="UP000004699"/>
    </source>
</evidence>
<organism evidence="4 5">
    <name type="scientific">Luminiphilus syltensis NOR5-1B</name>
    <dbReference type="NCBI Taxonomy" id="565045"/>
    <lineage>
        <taxon>Bacteria</taxon>
        <taxon>Pseudomonadati</taxon>
        <taxon>Pseudomonadota</taxon>
        <taxon>Gammaproteobacteria</taxon>
        <taxon>Cellvibrionales</taxon>
        <taxon>Halieaceae</taxon>
        <taxon>Luminiphilus</taxon>
    </lineage>
</organism>
<dbReference type="CDD" id="cd00118">
    <property type="entry name" value="LysM"/>
    <property type="match status" value="2"/>
</dbReference>
<name>B8KSD0_9GAMM</name>
<keyword evidence="5" id="KW-1185">Reference proteome</keyword>
<evidence type="ECO:0000313" key="4">
    <source>
        <dbReference type="EMBL" id="EED36597.1"/>
    </source>
</evidence>
<dbReference type="Gene3D" id="3.10.350.10">
    <property type="entry name" value="LysM domain"/>
    <property type="match status" value="2"/>
</dbReference>
<feature type="domain" description="LysM" evidence="3">
    <location>
        <begin position="333"/>
        <end position="376"/>
    </location>
</feature>
<dbReference type="Gene3D" id="1.10.530.10">
    <property type="match status" value="1"/>
</dbReference>
<dbReference type="PANTHER" id="PTHR37423:SF2">
    <property type="entry name" value="MEMBRANE-BOUND LYTIC MUREIN TRANSGLYCOSYLASE C"/>
    <property type="match status" value="1"/>
</dbReference>
<accession>B8KSD0</accession>
<dbReference type="GO" id="GO:0008933">
    <property type="term" value="F:peptidoglycan lytic transglycosylase activity"/>
    <property type="evidence" value="ECO:0007669"/>
    <property type="project" value="InterPro"/>
</dbReference>
<keyword evidence="2" id="KW-0732">Signal</keyword>
<dbReference type="PROSITE" id="PS51782">
    <property type="entry name" value="LYSM"/>
    <property type="match status" value="2"/>
</dbReference>
<dbReference type="InterPro" id="IPR023346">
    <property type="entry name" value="Lysozyme-like_dom_sf"/>
</dbReference>
<feature type="domain" description="LysM" evidence="3">
    <location>
        <begin position="400"/>
        <end position="444"/>
    </location>
</feature>
<protein>
    <submittedName>
        <fullName evidence="4">Lytic transglycosylase, catalytic</fullName>
    </submittedName>
</protein>
<comment type="similarity">
    <text evidence="1">Belongs to the transglycosylase Slt family.</text>
</comment>
<dbReference type="PROSITE" id="PS51257">
    <property type="entry name" value="PROKAR_LIPOPROTEIN"/>
    <property type="match status" value="1"/>
</dbReference>
<sequence>MGPAPRFLTLAVLTSVLAGCGALMPSDTGQGTADTELGDAGPATEVVETVVAEPIAPIDLWSLIARDSTWRAPDKDPEIASARDRYLQQPQLSEVISERAEPHLQTVVAAVRARGLPIELALVPVIESMLDPWAYSSAHAAGLWQITSGTASHYGLRRTWWYDARYDVAEATEFALDYLEALNARFDGDWFLTLAAYNSGPGRVSRAITRAEENGLEATYWSLDLPRETRRYVPRLLAMAEIIRERATLGIALPSVPIDARLVPVAVAGQIEMERAAQLAGLPLEELRRLNPGQLRWATARGPDQVLWLPESLAKPFARKLAQLAPEDRVQWVRYTIEPGDTLTKISRRMGAPVTLIREINDIEGHLIRAGDSLMIPGSLQGENALALARIGPERGRRPGRYEVKSGDSLWSISRRFGLDLDALQQWNQLAPDRYLQPGQTLRLRP</sequence>
<dbReference type="InterPro" id="IPR018392">
    <property type="entry name" value="LysM"/>
</dbReference>
<evidence type="ECO:0000256" key="1">
    <source>
        <dbReference type="ARBA" id="ARBA00007734"/>
    </source>
</evidence>
<dbReference type="AlphaFoldDB" id="B8KSD0"/>
<dbReference type="SUPFAM" id="SSF54106">
    <property type="entry name" value="LysM domain"/>
    <property type="match status" value="2"/>
</dbReference>
<dbReference type="GO" id="GO:0000270">
    <property type="term" value="P:peptidoglycan metabolic process"/>
    <property type="evidence" value="ECO:0007669"/>
    <property type="project" value="InterPro"/>
</dbReference>
<dbReference type="Proteomes" id="UP000004699">
    <property type="component" value="Unassembled WGS sequence"/>
</dbReference>
<dbReference type="eggNOG" id="COG1388">
    <property type="taxonomic scope" value="Bacteria"/>
</dbReference>
<dbReference type="PANTHER" id="PTHR37423">
    <property type="entry name" value="SOLUBLE LYTIC MUREIN TRANSGLYCOSYLASE-RELATED"/>
    <property type="match status" value="1"/>
</dbReference>
<dbReference type="Pfam" id="PF01464">
    <property type="entry name" value="SLT"/>
    <property type="match status" value="1"/>
</dbReference>
<reference evidence="5" key="1">
    <citation type="journal article" date="2013" name="BMC Microbiol.">
        <title>Taxonomy and evolution of bacteriochlorophyll a-containing members of the OM60/NOR5 clade of marine gammaproteobacteria: description of Luminiphilus syltensis gen. nov., sp. nov., reclassification of Haliea rubra as Pseudohaliea rubra gen. nov., comb. nov., and emendation of Chromatocurvus halotolerans.</title>
        <authorList>
            <person name="Spring S."/>
            <person name="Riedel T."/>
            <person name="Sproer C."/>
            <person name="Yan S."/>
            <person name="Harder J."/>
            <person name="Fuchs B.M."/>
        </authorList>
    </citation>
    <scope>NUCLEOTIDE SEQUENCE [LARGE SCALE GENOMIC DNA]</scope>
    <source>
        <strain evidence="5">NOR51-B</strain>
    </source>
</reference>
<dbReference type="CDD" id="cd16894">
    <property type="entry name" value="MltD-like"/>
    <property type="match status" value="1"/>
</dbReference>
<dbReference type="EMBL" id="DS999411">
    <property type="protein sequence ID" value="EED36597.1"/>
    <property type="molecule type" value="Genomic_DNA"/>
</dbReference>
<dbReference type="GO" id="GO:0016020">
    <property type="term" value="C:membrane"/>
    <property type="evidence" value="ECO:0007669"/>
    <property type="project" value="InterPro"/>
</dbReference>
<gene>
    <name evidence="4" type="ORF">NOR51B_2549</name>
</gene>
<dbReference type="PROSITE" id="PS00922">
    <property type="entry name" value="TRANSGLYCOSYLASE"/>
    <property type="match status" value="1"/>
</dbReference>
<dbReference type="InterPro" id="IPR036779">
    <property type="entry name" value="LysM_dom_sf"/>
</dbReference>
<proteinExistence type="inferred from homology"/>
<feature type="signal peptide" evidence="2">
    <location>
        <begin position="1"/>
        <end position="18"/>
    </location>
</feature>
<dbReference type="Pfam" id="PF01476">
    <property type="entry name" value="LysM"/>
    <property type="match status" value="2"/>
</dbReference>
<dbReference type="SUPFAM" id="SSF53955">
    <property type="entry name" value="Lysozyme-like"/>
    <property type="match status" value="1"/>
</dbReference>
<dbReference type="STRING" id="565045.NOR51B_2549"/>
<feature type="chain" id="PRO_5002876177" evidence="2">
    <location>
        <begin position="19"/>
        <end position="446"/>
    </location>
</feature>